<dbReference type="AlphaFoldDB" id="A0A0A9C792"/>
<protein>
    <submittedName>
        <fullName evidence="1">Uncharacterized protein</fullName>
    </submittedName>
</protein>
<reference evidence="1" key="2">
    <citation type="journal article" date="2015" name="Data Brief">
        <title>Shoot transcriptome of the giant reed, Arundo donax.</title>
        <authorList>
            <person name="Barrero R.A."/>
            <person name="Guerrero F.D."/>
            <person name="Moolhuijzen P."/>
            <person name="Goolsby J.A."/>
            <person name="Tidwell J."/>
            <person name="Bellgard S.E."/>
            <person name="Bellgard M.I."/>
        </authorList>
    </citation>
    <scope>NUCLEOTIDE SEQUENCE</scope>
    <source>
        <tissue evidence="1">Shoot tissue taken approximately 20 cm above the soil surface</tissue>
    </source>
</reference>
<organism evidence="1">
    <name type="scientific">Arundo donax</name>
    <name type="common">Giant reed</name>
    <name type="synonym">Donax arundinaceus</name>
    <dbReference type="NCBI Taxonomy" id="35708"/>
    <lineage>
        <taxon>Eukaryota</taxon>
        <taxon>Viridiplantae</taxon>
        <taxon>Streptophyta</taxon>
        <taxon>Embryophyta</taxon>
        <taxon>Tracheophyta</taxon>
        <taxon>Spermatophyta</taxon>
        <taxon>Magnoliopsida</taxon>
        <taxon>Liliopsida</taxon>
        <taxon>Poales</taxon>
        <taxon>Poaceae</taxon>
        <taxon>PACMAD clade</taxon>
        <taxon>Arundinoideae</taxon>
        <taxon>Arundineae</taxon>
        <taxon>Arundo</taxon>
    </lineage>
</organism>
<accession>A0A0A9C792</accession>
<dbReference type="EMBL" id="GBRH01226459">
    <property type="protein sequence ID" value="JAD71436.1"/>
    <property type="molecule type" value="Transcribed_RNA"/>
</dbReference>
<proteinExistence type="predicted"/>
<reference evidence="1" key="1">
    <citation type="submission" date="2014-09" db="EMBL/GenBank/DDBJ databases">
        <authorList>
            <person name="Magalhaes I.L.F."/>
            <person name="Oliveira U."/>
            <person name="Santos F.R."/>
            <person name="Vidigal T.H.D.A."/>
            <person name="Brescovit A.D."/>
            <person name="Santos A.J."/>
        </authorList>
    </citation>
    <scope>NUCLEOTIDE SEQUENCE</scope>
    <source>
        <tissue evidence="1">Shoot tissue taken approximately 20 cm above the soil surface</tissue>
    </source>
</reference>
<sequence>MDSSASAKLQRSKLEVSGCRLGEATWIWYRRATRWNVRTSCYCHKREKDSSNSLSQSG</sequence>
<evidence type="ECO:0000313" key="1">
    <source>
        <dbReference type="EMBL" id="JAD71436.1"/>
    </source>
</evidence>
<name>A0A0A9C792_ARUDO</name>